<organism evidence="5 6">
    <name type="scientific">Streptomyces viridiviolaceus</name>
    <dbReference type="NCBI Taxonomy" id="68282"/>
    <lineage>
        <taxon>Bacteria</taxon>
        <taxon>Bacillati</taxon>
        <taxon>Actinomycetota</taxon>
        <taxon>Actinomycetes</taxon>
        <taxon>Kitasatosporales</taxon>
        <taxon>Streptomycetaceae</taxon>
        <taxon>Streptomyces</taxon>
    </lineage>
</organism>
<name>A0ABW2DZ85_9ACTN</name>
<feature type="transmembrane region" description="Helical" evidence="4">
    <location>
        <begin position="6"/>
        <end position="28"/>
    </location>
</feature>
<dbReference type="EMBL" id="JBHSYM010000023">
    <property type="protein sequence ID" value="MFC7012063.1"/>
    <property type="molecule type" value="Genomic_DNA"/>
</dbReference>
<keyword evidence="4" id="KW-0812">Transmembrane</keyword>
<comment type="caution">
    <text evidence="5">The sequence shown here is derived from an EMBL/GenBank/DDBJ whole genome shotgun (WGS) entry which is preliminary data.</text>
</comment>
<evidence type="ECO:0000313" key="5">
    <source>
        <dbReference type="EMBL" id="MFC7012063.1"/>
    </source>
</evidence>
<keyword evidence="2" id="KW-1003">Cell membrane</keyword>
<evidence type="ECO:0000256" key="3">
    <source>
        <dbReference type="SAM" id="MobiDB-lite"/>
    </source>
</evidence>
<accession>A0ABW2DZ85</accession>
<keyword evidence="1" id="KW-0813">Transport</keyword>
<dbReference type="Proteomes" id="UP001596409">
    <property type="component" value="Unassembled WGS sequence"/>
</dbReference>
<gene>
    <name evidence="5" type="ORF">ACFQMH_10165</name>
</gene>
<evidence type="ECO:0000313" key="6">
    <source>
        <dbReference type="Proteomes" id="UP001596409"/>
    </source>
</evidence>
<dbReference type="Pfam" id="PF05977">
    <property type="entry name" value="MFS_3"/>
    <property type="match status" value="1"/>
</dbReference>
<dbReference type="RefSeq" id="WP_229880349.1">
    <property type="nucleotide sequence ID" value="NZ_BMWA01000001.1"/>
</dbReference>
<keyword evidence="4" id="KW-0472">Membrane</keyword>
<dbReference type="InterPro" id="IPR010290">
    <property type="entry name" value="TM_effector"/>
</dbReference>
<evidence type="ECO:0000256" key="1">
    <source>
        <dbReference type="ARBA" id="ARBA00022448"/>
    </source>
</evidence>
<protein>
    <submittedName>
        <fullName evidence="5">MFS transporter</fullName>
    </submittedName>
</protein>
<feature type="region of interest" description="Disordered" evidence="3">
    <location>
        <begin position="216"/>
        <end position="249"/>
    </location>
</feature>
<sequence length="270" mass="28293">MVAAAGAGRVFAFNALSCPGIAAVLLLWRWPTMPRTITRGGQLMAAVWVGRRYLRHAPGVRRVLQRTALFIPGGAALRSLLPLGAGRSPDLGSGGHGLTLRPSVSVWRAAPSPCPLSGTGGLAGPVCRPPSTPPRSSGSRLGQRPGTRRLPRGIPGRAGTDNLCWPARPAGGRCTEPAPLPLNNAEGSFHRSAPGVRTQAGRRSGACVHHVPDRPEHRAAVTGPHETPARTARALNGSSRGPVIGPPPVRAAETCATHWGTYRRRLETTC</sequence>
<reference evidence="6" key="1">
    <citation type="journal article" date="2019" name="Int. J. Syst. Evol. Microbiol.">
        <title>The Global Catalogue of Microorganisms (GCM) 10K type strain sequencing project: providing services to taxonomists for standard genome sequencing and annotation.</title>
        <authorList>
            <consortium name="The Broad Institute Genomics Platform"/>
            <consortium name="The Broad Institute Genome Sequencing Center for Infectious Disease"/>
            <person name="Wu L."/>
            <person name="Ma J."/>
        </authorList>
    </citation>
    <scope>NUCLEOTIDE SEQUENCE [LARGE SCALE GENOMIC DNA]</scope>
    <source>
        <strain evidence="6">JCM 4855</strain>
    </source>
</reference>
<evidence type="ECO:0000256" key="2">
    <source>
        <dbReference type="ARBA" id="ARBA00022475"/>
    </source>
</evidence>
<keyword evidence="4" id="KW-1133">Transmembrane helix</keyword>
<keyword evidence="6" id="KW-1185">Reference proteome</keyword>
<feature type="region of interest" description="Disordered" evidence="3">
    <location>
        <begin position="118"/>
        <end position="164"/>
    </location>
</feature>
<proteinExistence type="predicted"/>
<evidence type="ECO:0000256" key="4">
    <source>
        <dbReference type="SAM" id="Phobius"/>
    </source>
</evidence>